<name>A0A4D6T3I8_9GEMI</name>
<sequence>MRERLWSLDIMTWSLSCGPIKEMTLSLCHFNSKCLSGMPHGALLRGPQRSLALLLSRLVVVWALRQLLGLTGPCTGSPGSTELGDHLTSPRDVKAHVRFSLLSSVTISLMLGR</sequence>
<dbReference type="Proteomes" id="UP000503427">
    <property type="component" value="Segment"/>
</dbReference>
<dbReference type="EMBL" id="MK440292">
    <property type="protein sequence ID" value="QCG75872.1"/>
    <property type="molecule type" value="Genomic_DNA"/>
</dbReference>
<dbReference type="KEGG" id="vg:65102508"/>
<accession>A0A4D6T3I8</accession>
<dbReference type="RefSeq" id="YP_010087241.1">
    <property type="nucleotide sequence ID" value="NC_055524.1"/>
</dbReference>
<dbReference type="GeneID" id="65102508"/>
<evidence type="ECO:0000313" key="1">
    <source>
        <dbReference type="EMBL" id="QCG75872.1"/>
    </source>
</evidence>
<protein>
    <submittedName>
        <fullName evidence="1">Uncharacterized protein</fullName>
    </submittedName>
</protein>
<reference evidence="1 2" key="1">
    <citation type="journal article" date="2019" name="Viruses">
        <title>Tomato Twisted Leaf Virus: A Novel Indigenous New World Monopartite Begomovirus Infecting Tomato in Venezuela.</title>
        <authorList>
            <person name="Romay G."/>
            <person name="Geraud-Pouey F."/>
            <person name="Chirinos D.T."/>
            <person name="Mahillon M."/>
            <person name="Gillis A."/>
            <person name="Mahillon J."/>
            <person name="Bragard C."/>
        </authorList>
    </citation>
    <scope>NUCLEOTIDE SEQUENCE [LARGE SCALE GENOMIC DNA]</scope>
    <source>
        <strain evidence="1">Be6.6H</strain>
    </source>
</reference>
<proteinExistence type="predicted"/>
<keyword evidence="2" id="KW-1185">Reference proteome</keyword>
<organism evidence="1 2">
    <name type="scientific">Tomato twisted leaf virus</name>
    <dbReference type="NCBI Taxonomy" id="2571287"/>
    <lineage>
        <taxon>Viruses</taxon>
        <taxon>Monodnaviria</taxon>
        <taxon>Shotokuvirae</taxon>
        <taxon>Cressdnaviricota</taxon>
        <taxon>Repensiviricetes</taxon>
        <taxon>Geplafuvirales</taxon>
        <taxon>Geminiviridae</taxon>
        <taxon>Begomovirus</taxon>
        <taxon>Begomovirus solanumtortilis</taxon>
    </lineage>
</organism>
<evidence type="ECO:0000313" key="2">
    <source>
        <dbReference type="Proteomes" id="UP000503427"/>
    </source>
</evidence>